<dbReference type="GO" id="GO:0000398">
    <property type="term" value="P:mRNA splicing, via spliceosome"/>
    <property type="evidence" value="ECO:0007669"/>
    <property type="project" value="InterPro"/>
</dbReference>
<evidence type="ECO:0000313" key="11">
    <source>
        <dbReference type="Proteomes" id="UP000289738"/>
    </source>
</evidence>
<evidence type="ECO:0000313" key="10">
    <source>
        <dbReference type="EMBL" id="RYR73224.1"/>
    </source>
</evidence>
<dbReference type="InterPro" id="IPR000504">
    <property type="entry name" value="RRM_dom"/>
</dbReference>
<keyword evidence="5" id="KW-0694">RNA-binding</keyword>
<feature type="domain" description="RRM" evidence="8">
    <location>
        <begin position="291"/>
        <end position="376"/>
    </location>
</feature>
<evidence type="ECO:0000256" key="6">
    <source>
        <dbReference type="PROSITE-ProRule" id="PRU00723"/>
    </source>
</evidence>
<feature type="compositionally biased region" description="Basic residues" evidence="7">
    <location>
        <begin position="705"/>
        <end position="715"/>
    </location>
</feature>
<dbReference type="GO" id="GO:0008270">
    <property type="term" value="F:zinc ion binding"/>
    <property type="evidence" value="ECO:0007669"/>
    <property type="project" value="UniProtKB-KW"/>
</dbReference>
<reference evidence="10 11" key="1">
    <citation type="submission" date="2019-01" db="EMBL/GenBank/DDBJ databases">
        <title>Sequencing of cultivated peanut Arachis hypogaea provides insights into genome evolution and oil improvement.</title>
        <authorList>
            <person name="Chen X."/>
        </authorList>
    </citation>
    <scope>NUCLEOTIDE SEQUENCE [LARGE SCALE GENOMIC DNA]</scope>
    <source>
        <strain evidence="11">cv. Fuhuasheng</strain>
        <tissue evidence="10">Leaves</tissue>
    </source>
</reference>
<keyword evidence="2" id="KW-0677">Repeat</keyword>
<dbReference type="InterPro" id="IPR000571">
    <property type="entry name" value="Znf_CCCH"/>
</dbReference>
<dbReference type="AlphaFoldDB" id="A0A445ECH4"/>
<evidence type="ECO:0000256" key="1">
    <source>
        <dbReference type="ARBA" id="ARBA00022723"/>
    </source>
</evidence>
<dbReference type="SMART" id="SM00356">
    <property type="entry name" value="ZnF_C3H1"/>
    <property type="match status" value="2"/>
</dbReference>
<feature type="compositionally biased region" description="Basic residues" evidence="7">
    <location>
        <begin position="40"/>
        <end position="54"/>
    </location>
</feature>
<dbReference type="EMBL" id="SDMP01000002">
    <property type="protein sequence ID" value="RYR73224.1"/>
    <property type="molecule type" value="Genomic_DNA"/>
</dbReference>
<feature type="region of interest" description="Disordered" evidence="7">
    <location>
        <begin position="452"/>
        <end position="722"/>
    </location>
</feature>
<feature type="compositionally biased region" description="Basic and acidic residues" evidence="7">
    <location>
        <begin position="521"/>
        <end position="533"/>
    </location>
</feature>
<dbReference type="PROSITE" id="PS50102">
    <property type="entry name" value="RRM"/>
    <property type="match status" value="1"/>
</dbReference>
<feature type="compositionally biased region" description="Basic and acidic residues" evidence="7">
    <location>
        <begin position="613"/>
        <end position="638"/>
    </location>
</feature>
<feature type="domain" description="C3H1-type" evidence="9">
    <location>
        <begin position="378"/>
        <end position="408"/>
    </location>
</feature>
<dbReference type="PRINTS" id="PR01848">
    <property type="entry name" value="U2AUXFACTOR"/>
</dbReference>
<dbReference type="SUPFAM" id="SSF54928">
    <property type="entry name" value="RNA-binding domain, RBD"/>
    <property type="match status" value="1"/>
</dbReference>
<sequence length="722" mass="85328">MASNELLTSAATNPEVLTEAAKTKENKGEEEEEKKEMSRKEKRKALKKMKRKQIRKEIAVKEREEEEARINDPDEQRRMQLLEQQEAERMESDRKLFEERERAWMELQQRIQQQQEQQQQQIDLLEESQSARNDNGSDNDDDQWEYVEEGPPEIIWQGNEIILKRNKVRVRVSNKETKQNQHADDADRPTSNPLPPESHSNSFAQQVLENVAQQVPNFGTEQDKAHCPFHLKTGACRFGQRCSRVHFYPDKSCTLLMKNMYNGPGLAWEQDEGLEIHCGGGSWFWSWYGGSRLTILAVYTDEEVERCFEEFYDDVHTEFQKFGEIVNFKVCKNGAFHLRGNVYVQYKHLDSALLAYNTVNGRYFAGKQVSCNFVSLTRWKVAICGEYMKSGYKTCSHGTACNFIHCFRNPGGDYEWADSDRPPPKYWMKKMIALFGYSDDYEALGERENLSLQKNTGEMSRSDSFRYHSSRSRSRERDQLKSYSSRRKHGDERRQRSPDEGWNANSKENHKIKHKTPVSDSNREWLEKDENRESHHKHYGKSLLHSDKDDSRRSHDEDFDTDLANTGKDNEVEHGKERRHCKKGKRDRRDRIYESESEHHTSRRKSSRHHSRDNRTGEAESNKDLFDQGDLEPHDSSRKNSRHRRFNHREDNRDYDSEHDEVDGDWSRRERDRRSSYREDIKDHENECDEVDRGWSRWDGDGRSHNKKKRSRHHHSPDVGLQ</sequence>
<feature type="compositionally biased region" description="Basic and acidic residues" evidence="7">
    <location>
        <begin position="665"/>
        <end position="704"/>
    </location>
</feature>
<evidence type="ECO:0008006" key="12">
    <source>
        <dbReference type="Google" id="ProtNLM"/>
    </source>
</evidence>
<feature type="region of interest" description="Disordered" evidence="7">
    <location>
        <begin position="1"/>
        <end position="94"/>
    </location>
</feature>
<dbReference type="InterPro" id="IPR009145">
    <property type="entry name" value="U2AF_small"/>
</dbReference>
<feature type="compositionally biased region" description="Basic residues" evidence="7">
    <location>
        <begin position="577"/>
        <end position="586"/>
    </location>
</feature>
<feature type="domain" description="C3H1-type" evidence="9">
    <location>
        <begin position="221"/>
        <end position="249"/>
    </location>
</feature>
<feature type="compositionally biased region" description="Basic and acidic residues" evidence="7">
    <location>
        <begin position="587"/>
        <end position="600"/>
    </location>
</feature>
<dbReference type="PANTHER" id="PTHR12620">
    <property type="entry name" value="U2 SNRNP AUXILIARY FACTOR, SMALL SUBUNIT"/>
    <property type="match status" value="1"/>
</dbReference>
<dbReference type="PROSITE" id="PS50103">
    <property type="entry name" value="ZF_C3H1"/>
    <property type="match status" value="2"/>
</dbReference>
<keyword evidence="1 6" id="KW-0479">Metal-binding</keyword>
<dbReference type="InterPro" id="IPR012677">
    <property type="entry name" value="Nucleotide-bd_a/b_plait_sf"/>
</dbReference>
<dbReference type="Pfam" id="PF00642">
    <property type="entry name" value="zf-CCCH"/>
    <property type="match status" value="2"/>
</dbReference>
<organism evidence="10 11">
    <name type="scientific">Arachis hypogaea</name>
    <name type="common">Peanut</name>
    <dbReference type="NCBI Taxonomy" id="3818"/>
    <lineage>
        <taxon>Eukaryota</taxon>
        <taxon>Viridiplantae</taxon>
        <taxon>Streptophyta</taxon>
        <taxon>Embryophyta</taxon>
        <taxon>Tracheophyta</taxon>
        <taxon>Spermatophyta</taxon>
        <taxon>Magnoliopsida</taxon>
        <taxon>eudicotyledons</taxon>
        <taxon>Gunneridae</taxon>
        <taxon>Pentapetalae</taxon>
        <taxon>rosids</taxon>
        <taxon>fabids</taxon>
        <taxon>Fabales</taxon>
        <taxon>Fabaceae</taxon>
        <taxon>Papilionoideae</taxon>
        <taxon>50 kb inversion clade</taxon>
        <taxon>dalbergioids sensu lato</taxon>
        <taxon>Dalbergieae</taxon>
        <taxon>Pterocarpus clade</taxon>
        <taxon>Arachis</taxon>
    </lineage>
</organism>
<evidence type="ECO:0000259" key="8">
    <source>
        <dbReference type="PROSITE" id="PS50102"/>
    </source>
</evidence>
<keyword evidence="3 6" id="KW-0863">Zinc-finger</keyword>
<protein>
    <recommendedName>
        <fullName evidence="12">Zinc finger CCCH domain-containing protein</fullName>
    </recommendedName>
</protein>
<dbReference type="GO" id="GO:0003723">
    <property type="term" value="F:RNA binding"/>
    <property type="evidence" value="ECO:0007669"/>
    <property type="project" value="UniProtKB-UniRule"/>
</dbReference>
<feature type="region of interest" description="Disordered" evidence="7">
    <location>
        <begin position="174"/>
        <end position="201"/>
    </location>
</feature>
<evidence type="ECO:0000259" key="9">
    <source>
        <dbReference type="PROSITE" id="PS50103"/>
    </source>
</evidence>
<evidence type="ECO:0000256" key="3">
    <source>
        <dbReference type="ARBA" id="ARBA00022771"/>
    </source>
</evidence>
<evidence type="ECO:0000256" key="2">
    <source>
        <dbReference type="ARBA" id="ARBA00022737"/>
    </source>
</evidence>
<feature type="zinc finger region" description="C3H1-type" evidence="6">
    <location>
        <begin position="221"/>
        <end position="249"/>
    </location>
</feature>
<name>A0A445ECH4_ARAHY</name>
<feature type="compositionally biased region" description="Polar residues" evidence="7">
    <location>
        <begin position="1"/>
        <end position="12"/>
    </location>
</feature>
<evidence type="ECO:0000256" key="7">
    <source>
        <dbReference type="SAM" id="MobiDB-lite"/>
    </source>
</evidence>
<evidence type="ECO:0000256" key="4">
    <source>
        <dbReference type="ARBA" id="ARBA00022833"/>
    </source>
</evidence>
<feature type="compositionally biased region" description="Basic and acidic residues" evidence="7">
    <location>
        <begin position="544"/>
        <end position="556"/>
    </location>
</feature>
<feature type="compositionally biased region" description="Basic and acidic residues" evidence="7">
    <location>
        <begin position="174"/>
        <end position="188"/>
    </location>
</feature>
<dbReference type="InterPro" id="IPR035979">
    <property type="entry name" value="RBD_domain_sf"/>
</dbReference>
<accession>A0A445ECH4</accession>
<dbReference type="GO" id="GO:0089701">
    <property type="term" value="C:U2AF complex"/>
    <property type="evidence" value="ECO:0007669"/>
    <property type="project" value="InterPro"/>
</dbReference>
<comment type="caution">
    <text evidence="10">The sequence shown here is derived from an EMBL/GenBank/DDBJ whole genome shotgun (WGS) entry which is preliminary data.</text>
</comment>
<keyword evidence="11" id="KW-1185">Reference proteome</keyword>
<feature type="compositionally biased region" description="Basic and acidic residues" evidence="7">
    <location>
        <begin position="55"/>
        <end position="94"/>
    </location>
</feature>
<dbReference type="Pfam" id="PF00076">
    <property type="entry name" value="RRM_1"/>
    <property type="match status" value="1"/>
</dbReference>
<keyword evidence="4 6" id="KW-0862">Zinc</keyword>
<gene>
    <name evidence="10" type="ORF">Ahy_A02g007568</name>
</gene>
<dbReference type="Proteomes" id="UP000289738">
    <property type="component" value="Chromosome A02"/>
</dbReference>
<dbReference type="InterPro" id="IPR003954">
    <property type="entry name" value="RRM_euk-type"/>
</dbReference>
<feature type="compositionally biased region" description="Basic residues" evidence="7">
    <location>
        <begin position="601"/>
        <end position="612"/>
    </location>
</feature>
<dbReference type="SMART" id="SM00361">
    <property type="entry name" value="RRM_1"/>
    <property type="match status" value="1"/>
</dbReference>
<dbReference type="Gene3D" id="3.30.70.330">
    <property type="match status" value="1"/>
</dbReference>
<feature type="compositionally biased region" description="Basic and acidic residues" evidence="7">
    <location>
        <begin position="489"/>
        <end position="499"/>
    </location>
</feature>
<evidence type="ECO:0000256" key="5">
    <source>
        <dbReference type="PROSITE-ProRule" id="PRU00176"/>
    </source>
</evidence>
<feature type="zinc finger region" description="C3H1-type" evidence="6">
    <location>
        <begin position="378"/>
        <end position="408"/>
    </location>
</feature>
<proteinExistence type="predicted"/>